<dbReference type="PRINTS" id="PR00237">
    <property type="entry name" value="GPCRRHODOPSN"/>
</dbReference>
<dbReference type="GO" id="GO:0004930">
    <property type="term" value="F:G protein-coupled receptor activity"/>
    <property type="evidence" value="ECO:0007669"/>
    <property type="project" value="UniProtKB-KW"/>
</dbReference>
<evidence type="ECO:0000256" key="1">
    <source>
        <dbReference type="ARBA" id="ARBA00004141"/>
    </source>
</evidence>
<evidence type="ECO:0000256" key="10">
    <source>
        <dbReference type="SAM" id="Phobius"/>
    </source>
</evidence>
<dbReference type="InterPro" id="IPR017452">
    <property type="entry name" value="GPCR_Rhodpsn_7TM"/>
</dbReference>
<feature type="transmembrane region" description="Helical" evidence="10">
    <location>
        <begin position="12"/>
        <end position="32"/>
    </location>
</feature>
<keyword evidence="3 9" id="KW-0812">Transmembrane</keyword>
<feature type="non-terminal residue" evidence="12">
    <location>
        <position position="169"/>
    </location>
</feature>
<evidence type="ECO:0000256" key="9">
    <source>
        <dbReference type="RuleBase" id="RU000688"/>
    </source>
</evidence>
<keyword evidence="5 9" id="KW-0297">G-protein coupled receptor</keyword>
<comment type="subcellular location">
    <subcellularLocation>
        <location evidence="1">Membrane</location>
        <topology evidence="1">Multi-pass membrane protein</topology>
    </subcellularLocation>
</comment>
<keyword evidence="6 10" id="KW-0472">Membrane</keyword>
<gene>
    <name evidence="12" type="ORF">B4U80_03657</name>
</gene>
<dbReference type="PROSITE" id="PS50262">
    <property type="entry name" value="G_PROTEIN_RECEP_F1_2"/>
    <property type="match status" value="1"/>
</dbReference>
<organism evidence="12 13">
    <name type="scientific">Leptotrombidium deliense</name>
    <dbReference type="NCBI Taxonomy" id="299467"/>
    <lineage>
        <taxon>Eukaryota</taxon>
        <taxon>Metazoa</taxon>
        <taxon>Ecdysozoa</taxon>
        <taxon>Arthropoda</taxon>
        <taxon>Chelicerata</taxon>
        <taxon>Arachnida</taxon>
        <taxon>Acari</taxon>
        <taxon>Acariformes</taxon>
        <taxon>Trombidiformes</taxon>
        <taxon>Prostigmata</taxon>
        <taxon>Anystina</taxon>
        <taxon>Parasitengona</taxon>
        <taxon>Trombiculoidea</taxon>
        <taxon>Trombiculidae</taxon>
        <taxon>Leptotrombidium</taxon>
    </lineage>
</organism>
<evidence type="ECO:0000256" key="8">
    <source>
        <dbReference type="ARBA" id="ARBA00023224"/>
    </source>
</evidence>
<dbReference type="VEuPathDB" id="VectorBase:LDEU003576"/>
<protein>
    <submittedName>
        <fullName evidence="12">Substance-P receptor-like protein</fullName>
    </submittedName>
</protein>
<dbReference type="Gene3D" id="1.20.1070.10">
    <property type="entry name" value="Rhodopsin 7-helix transmembrane proteins"/>
    <property type="match status" value="1"/>
</dbReference>
<evidence type="ECO:0000256" key="4">
    <source>
        <dbReference type="ARBA" id="ARBA00022989"/>
    </source>
</evidence>
<keyword evidence="13" id="KW-1185">Reference proteome</keyword>
<dbReference type="PROSITE" id="PS00237">
    <property type="entry name" value="G_PROTEIN_RECEP_F1_1"/>
    <property type="match status" value="1"/>
</dbReference>
<dbReference type="GO" id="GO:0005886">
    <property type="term" value="C:plasma membrane"/>
    <property type="evidence" value="ECO:0007669"/>
    <property type="project" value="TreeGrafter"/>
</dbReference>
<feature type="transmembrane region" description="Helical" evidence="10">
    <location>
        <begin position="139"/>
        <end position="162"/>
    </location>
</feature>
<evidence type="ECO:0000256" key="6">
    <source>
        <dbReference type="ARBA" id="ARBA00023136"/>
    </source>
</evidence>
<evidence type="ECO:0000256" key="5">
    <source>
        <dbReference type="ARBA" id="ARBA00023040"/>
    </source>
</evidence>
<comment type="caution">
    <text evidence="12">The sequence shown here is derived from an EMBL/GenBank/DDBJ whole genome shotgun (WGS) entry which is preliminary data.</text>
</comment>
<name>A0A443SLR2_9ACAR</name>
<dbReference type="PANTHER" id="PTHR24243:SF224">
    <property type="entry name" value="G-PROTEIN COUPLED RECEPTOR 19-RELATED"/>
    <property type="match status" value="1"/>
</dbReference>
<proteinExistence type="inferred from homology"/>
<dbReference type="OrthoDB" id="5964776at2759"/>
<dbReference type="InterPro" id="IPR000276">
    <property type="entry name" value="GPCR_Rhodpsn"/>
</dbReference>
<dbReference type="SUPFAM" id="SSF81321">
    <property type="entry name" value="Family A G protein-coupled receptor-like"/>
    <property type="match status" value="1"/>
</dbReference>
<evidence type="ECO:0000256" key="3">
    <source>
        <dbReference type="ARBA" id="ARBA00022692"/>
    </source>
</evidence>
<evidence type="ECO:0000313" key="12">
    <source>
        <dbReference type="EMBL" id="RWS28464.1"/>
    </source>
</evidence>
<keyword evidence="4 10" id="KW-1133">Transmembrane helix</keyword>
<evidence type="ECO:0000259" key="11">
    <source>
        <dbReference type="PROSITE" id="PS50262"/>
    </source>
</evidence>
<evidence type="ECO:0000256" key="2">
    <source>
        <dbReference type="ARBA" id="ARBA00010663"/>
    </source>
</evidence>
<feature type="transmembrane region" description="Helical" evidence="10">
    <location>
        <begin position="52"/>
        <end position="75"/>
    </location>
</feature>
<evidence type="ECO:0000313" key="13">
    <source>
        <dbReference type="Proteomes" id="UP000288716"/>
    </source>
</evidence>
<reference evidence="12 13" key="1">
    <citation type="journal article" date="2018" name="Gigascience">
        <title>Genomes of trombidid mites reveal novel predicted allergens and laterally-transferred genes associated with secondary metabolism.</title>
        <authorList>
            <person name="Dong X."/>
            <person name="Chaisiri K."/>
            <person name="Xia D."/>
            <person name="Armstrong S.D."/>
            <person name="Fang Y."/>
            <person name="Donnelly M.J."/>
            <person name="Kadowaki T."/>
            <person name="McGarry J.W."/>
            <person name="Darby A.C."/>
            <person name="Makepeace B.L."/>
        </authorList>
    </citation>
    <scope>NUCLEOTIDE SEQUENCE [LARGE SCALE GENOMIC DNA]</scope>
    <source>
        <strain evidence="12">UoL-UT</strain>
    </source>
</reference>
<dbReference type="STRING" id="299467.A0A443SLR2"/>
<dbReference type="AlphaFoldDB" id="A0A443SLR2"/>
<dbReference type="PANTHER" id="PTHR24243">
    <property type="entry name" value="G-PROTEIN COUPLED RECEPTOR"/>
    <property type="match status" value="1"/>
</dbReference>
<feature type="domain" description="G-protein coupled receptors family 1 profile" evidence="11">
    <location>
        <begin position="1"/>
        <end position="169"/>
    </location>
</feature>
<feature type="transmembrane region" description="Helical" evidence="10">
    <location>
        <begin position="87"/>
        <end position="107"/>
    </location>
</feature>
<dbReference type="Pfam" id="PF00001">
    <property type="entry name" value="7tm_1"/>
    <property type="match status" value="1"/>
</dbReference>
<sequence>MRNPTNILLTNLAFADLGVSVFCIFQNLSLYLSSEWPLNDFMCKMYHFVQSLSYTCSVLTLVTISIERFLVIVYPLHARKALEKRKLYITLLLIWFFSVLICLPRLWMFGTAVIPTGTSTVLNACILKVNLYDPKAYHFVNFTALFLIPITIMTVIYTYICFRLYKREE</sequence>
<keyword evidence="7 9" id="KW-0675">Receptor</keyword>
<keyword evidence="8 9" id="KW-0807">Transducer</keyword>
<comment type="similarity">
    <text evidence="2 9">Belongs to the G-protein coupled receptor 1 family.</text>
</comment>
<dbReference type="Proteomes" id="UP000288716">
    <property type="component" value="Unassembled WGS sequence"/>
</dbReference>
<dbReference type="EMBL" id="NCKV01001360">
    <property type="protein sequence ID" value="RWS28464.1"/>
    <property type="molecule type" value="Genomic_DNA"/>
</dbReference>
<accession>A0A443SLR2</accession>
<evidence type="ECO:0000256" key="7">
    <source>
        <dbReference type="ARBA" id="ARBA00023170"/>
    </source>
</evidence>